<evidence type="ECO:0000259" key="2">
    <source>
        <dbReference type="SMART" id="SM00867"/>
    </source>
</evidence>
<dbReference type="STRING" id="265726.KY46_07065"/>
<dbReference type="Gene3D" id="2.40.128.110">
    <property type="entry name" value="Lipid/polyisoprenoid-binding, YceI-like"/>
    <property type="match status" value="1"/>
</dbReference>
<feature type="signal peptide" evidence="1">
    <location>
        <begin position="1"/>
        <end position="22"/>
    </location>
</feature>
<organism evidence="3 4">
    <name type="scientific">Photobacterium halotolerans</name>
    <dbReference type="NCBI Taxonomy" id="265726"/>
    <lineage>
        <taxon>Bacteria</taxon>
        <taxon>Pseudomonadati</taxon>
        <taxon>Pseudomonadota</taxon>
        <taxon>Gammaproteobacteria</taxon>
        <taxon>Vibrionales</taxon>
        <taxon>Vibrionaceae</taxon>
        <taxon>Photobacterium</taxon>
    </lineage>
</organism>
<dbReference type="SMART" id="SM00867">
    <property type="entry name" value="YceI"/>
    <property type="match status" value="1"/>
</dbReference>
<comment type="caution">
    <text evidence="3">The sequence shown here is derived from an EMBL/GenBank/DDBJ whole genome shotgun (WGS) entry which is preliminary data.</text>
</comment>
<protein>
    <recommendedName>
        <fullName evidence="2">Lipid/polyisoprenoid-binding YceI-like domain-containing protein</fullName>
    </recommendedName>
</protein>
<keyword evidence="1" id="KW-0732">Signal</keyword>
<dbReference type="InterPro" id="IPR027016">
    <property type="entry name" value="UCP029811"/>
</dbReference>
<dbReference type="RefSeq" id="WP_046219937.1">
    <property type="nucleotide sequence ID" value="NZ_JWYV01000004.1"/>
</dbReference>
<dbReference type="OrthoDB" id="9793816at2"/>
<dbReference type="PANTHER" id="PTHR34406">
    <property type="entry name" value="PROTEIN YCEI"/>
    <property type="match status" value="1"/>
</dbReference>
<dbReference type="PATRIC" id="fig|265726.11.peg.3469"/>
<dbReference type="Pfam" id="PF04264">
    <property type="entry name" value="YceI"/>
    <property type="match status" value="1"/>
</dbReference>
<sequence>MALSVRNMVFVALAVFPLCASAAWKLDNSQSQLRFLSVKNNSVIEQHSFKEFEGSITDQGKVQVMLDLSSVDTQIPIRDERMKSMLFNVSDFPKAMLEGEVDVTGLSDLKPGETLTQQVSLKLNLHGAINPVNADLRITRLVDDTLMVSSQSPIVIDAKAFGLEKGITALQEVANLNGILPSVPVFVNLAFVPES</sequence>
<dbReference type="EMBL" id="JWYV01000004">
    <property type="protein sequence ID" value="KKD00402.1"/>
    <property type="molecule type" value="Genomic_DNA"/>
</dbReference>
<dbReference type="SUPFAM" id="SSF101874">
    <property type="entry name" value="YceI-like"/>
    <property type="match status" value="1"/>
</dbReference>
<keyword evidence="4" id="KW-1185">Reference proteome</keyword>
<feature type="domain" description="Lipid/polyisoprenoid-binding YceI-like" evidence="2">
    <location>
        <begin position="23"/>
        <end position="192"/>
    </location>
</feature>
<dbReference type="Proteomes" id="UP000033633">
    <property type="component" value="Unassembled WGS sequence"/>
</dbReference>
<dbReference type="InterPro" id="IPR007372">
    <property type="entry name" value="Lipid/polyisoprenoid-bd_YceI"/>
</dbReference>
<accession>A0A0F5VF11</accession>
<reference evidence="3 4" key="1">
    <citation type="submission" date="2014-12" db="EMBL/GenBank/DDBJ databases">
        <title>Mercury Reductase activity and rhizosphere competence traits in the genome of root associated Photobacterium halotolerans MELD1.</title>
        <authorList>
            <person name="Mathew D.C."/>
            <person name="Huang C.-C."/>
        </authorList>
    </citation>
    <scope>NUCLEOTIDE SEQUENCE [LARGE SCALE GENOMIC DNA]</scope>
    <source>
        <strain evidence="3 4">MELD1</strain>
    </source>
</reference>
<evidence type="ECO:0000313" key="3">
    <source>
        <dbReference type="EMBL" id="KKD00402.1"/>
    </source>
</evidence>
<gene>
    <name evidence="3" type="ORF">KY46_07065</name>
</gene>
<dbReference type="InterPro" id="IPR036761">
    <property type="entry name" value="TTHA0802/YceI-like_sf"/>
</dbReference>
<dbReference type="PANTHER" id="PTHR34406:SF1">
    <property type="entry name" value="PROTEIN YCEI"/>
    <property type="match status" value="1"/>
</dbReference>
<feature type="chain" id="PRO_5002495978" description="Lipid/polyisoprenoid-binding YceI-like domain-containing protein" evidence="1">
    <location>
        <begin position="23"/>
        <end position="195"/>
    </location>
</feature>
<name>A0A0F5VF11_9GAMM</name>
<dbReference type="AlphaFoldDB" id="A0A0F5VF11"/>
<evidence type="ECO:0000256" key="1">
    <source>
        <dbReference type="SAM" id="SignalP"/>
    </source>
</evidence>
<evidence type="ECO:0000313" key="4">
    <source>
        <dbReference type="Proteomes" id="UP000033633"/>
    </source>
</evidence>
<dbReference type="PIRSF" id="PIRSF029811">
    <property type="entry name" value="UCP029811"/>
    <property type="match status" value="1"/>
</dbReference>
<proteinExistence type="predicted"/>